<protein>
    <submittedName>
        <fullName evidence="2">Uncharacterized protein</fullName>
    </submittedName>
</protein>
<dbReference type="Proteomes" id="UP000024635">
    <property type="component" value="Unassembled WGS sequence"/>
</dbReference>
<evidence type="ECO:0000256" key="1">
    <source>
        <dbReference type="SAM" id="MobiDB-lite"/>
    </source>
</evidence>
<evidence type="ECO:0000313" key="3">
    <source>
        <dbReference type="Proteomes" id="UP000024635"/>
    </source>
</evidence>
<name>A0A016TNA3_9BILA</name>
<keyword evidence="3" id="KW-1185">Reference proteome</keyword>
<organism evidence="2 3">
    <name type="scientific">Ancylostoma ceylanicum</name>
    <dbReference type="NCBI Taxonomy" id="53326"/>
    <lineage>
        <taxon>Eukaryota</taxon>
        <taxon>Metazoa</taxon>
        <taxon>Ecdysozoa</taxon>
        <taxon>Nematoda</taxon>
        <taxon>Chromadorea</taxon>
        <taxon>Rhabditida</taxon>
        <taxon>Rhabditina</taxon>
        <taxon>Rhabditomorpha</taxon>
        <taxon>Strongyloidea</taxon>
        <taxon>Ancylostomatidae</taxon>
        <taxon>Ancylostomatinae</taxon>
        <taxon>Ancylostoma</taxon>
    </lineage>
</organism>
<dbReference type="EMBL" id="JARK01001425">
    <property type="protein sequence ID" value="EYC04132.1"/>
    <property type="molecule type" value="Genomic_DNA"/>
</dbReference>
<evidence type="ECO:0000313" key="2">
    <source>
        <dbReference type="EMBL" id="EYC04132.1"/>
    </source>
</evidence>
<gene>
    <name evidence="2" type="primary">Acey_s0089.g2234</name>
    <name evidence="2" type="ORF">Y032_0089g2234</name>
</gene>
<accession>A0A016TNA3</accession>
<reference evidence="3" key="1">
    <citation type="journal article" date="2015" name="Nat. Genet.">
        <title>The genome and transcriptome of the zoonotic hookworm Ancylostoma ceylanicum identify infection-specific gene families.</title>
        <authorList>
            <person name="Schwarz E.M."/>
            <person name="Hu Y."/>
            <person name="Antoshechkin I."/>
            <person name="Miller M.M."/>
            <person name="Sternberg P.W."/>
            <person name="Aroian R.V."/>
        </authorList>
    </citation>
    <scope>NUCLEOTIDE SEQUENCE</scope>
    <source>
        <strain evidence="3">HY135</strain>
    </source>
</reference>
<dbReference type="AlphaFoldDB" id="A0A016TNA3"/>
<comment type="caution">
    <text evidence="2">The sequence shown here is derived from an EMBL/GenBank/DDBJ whole genome shotgun (WGS) entry which is preliminary data.</text>
</comment>
<feature type="region of interest" description="Disordered" evidence="1">
    <location>
        <begin position="1"/>
        <end position="23"/>
    </location>
</feature>
<feature type="region of interest" description="Disordered" evidence="1">
    <location>
        <begin position="38"/>
        <end position="79"/>
    </location>
</feature>
<proteinExistence type="predicted"/>
<sequence length="79" mass="8583">MRGTRSRANGAHGGPTSSPGWPHCLPMVDVPNIHHGITSMASPAIGRPPDNPPLETNTASKNLEEQPWYHGLRPRKDIL</sequence>